<feature type="signal peptide" evidence="1">
    <location>
        <begin position="1"/>
        <end position="29"/>
    </location>
</feature>
<keyword evidence="1" id="KW-0732">Signal</keyword>
<evidence type="ECO:0000313" key="3">
    <source>
        <dbReference type="Proteomes" id="UP000223913"/>
    </source>
</evidence>
<dbReference type="OrthoDB" id="922982at2"/>
<organism evidence="2 3">
    <name type="scientific">Flavilitoribacter nigricans (strain ATCC 23147 / DSM 23189 / NBRC 102662 / NCIMB 1420 / SS-2)</name>
    <name type="common">Lewinella nigricans</name>
    <dbReference type="NCBI Taxonomy" id="1122177"/>
    <lineage>
        <taxon>Bacteria</taxon>
        <taxon>Pseudomonadati</taxon>
        <taxon>Bacteroidota</taxon>
        <taxon>Saprospiria</taxon>
        <taxon>Saprospirales</taxon>
        <taxon>Lewinellaceae</taxon>
        <taxon>Flavilitoribacter</taxon>
    </lineage>
</organism>
<evidence type="ECO:0000313" key="2">
    <source>
        <dbReference type="EMBL" id="PHN03600.1"/>
    </source>
</evidence>
<protein>
    <recommendedName>
        <fullName evidence="4">DUF4249 domain-containing protein</fullName>
    </recommendedName>
</protein>
<feature type="chain" id="PRO_5013175098" description="DUF4249 domain-containing protein" evidence="1">
    <location>
        <begin position="30"/>
        <end position="374"/>
    </location>
</feature>
<dbReference type="RefSeq" id="WP_099152927.1">
    <property type="nucleotide sequence ID" value="NZ_PDUD01000030.1"/>
</dbReference>
<dbReference type="Pfam" id="PF14054">
    <property type="entry name" value="DUF4249"/>
    <property type="match status" value="1"/>
</dbReference>
<evidence type="ECO:0008006" key="4">
    <source>
        <dbReference type="Google" id="ProtNLM"/>
    </source>
</evidence>
<dbReference type="PROSITE" id="PS51257">
    <property type="entry name" value="PROKAR_LIPOPROTEIN"/>
    <property type="match status" value="1"/>
</dbReference>
<dbReference type="InterPro" id="IPR025345">
    <property type="entry name" value="DUF4249"/>
</dbReference>
<dbReference type="Proteomes" id="UP000223913">
    <property type="component" value="Unassembled WGS sequence"/>
</dbReference>
<proteinExistence type="predicted"/>
<comment type="caution">
    <text evidence="2">The sequence shown here is derived from an EMBL/GenBank/DDBJ whole genome shotgun (WGS) entry which is preliminary data.</text>
</comment>
<accession>A0A2D0N5D5</accession>
<evidence type="ECO:0000256" key="1">
    <source>
        <dbReference type="SAM" id="SignalP"/>
    </source>
</evidence>
<gene>
    <name evidence="2" type="ORF">CRP01_25405</name>
</gene>
<name>A0A2D0N5D5_FLAN2</name>
<dbReference type="EMBL" id="PDUD01000030">
    <property type="protein sequence ID" value="PHN03600.1"/>
    <property type="molecule type" value="Genomic_DNA"/>
</dbReference>
<reference evidence="2 3" key="1">
    <citation type="submission" date="2017-10" db="EMBL/GenBank/DDBJ databases">
        <title>The draft genome sequence of Lewinella nigricans NBRC 102662.</title>
        <authorList>
            <person name="Wang K."/>
        </authorList>
    </citation>
    <scope>NUCLEOTIDE SEQUENCE [LARGE SCALE GENOMIC DNA]</scope>
    <source>
        <strain evidence="2 3">NBRC 102662</strain>
    </source>
</reference>
<dbReference type="AlphaFoldDB" id="A0A2D0N5D5"/>
<keyword evidence="3" id="KW-1185">Reference proteome</keyword>
<sequence length="374" mass="42567">MPFFKRSKVLLRVLKLASVFMLSSFFVVACLDKIEVNVPSSGPEQYVIQGKVVIGQPTQVHVRLSKLFDFTANTRSPIKARWVRLYDEDGNYLEMEDASQGNYRLELDPDDPDFPIRLGRGYYIELATFDNRTYRSDLEEGIAVPRADELSYQLVDLPAFDPLGRVVPTEHVQYRISTPLTTGENNPRAYLNWLTEWTFKVNDSPYQAHIEQKVCYITEQLGVTSFNSLDPNALAKDYLEDQIIFENLVLRNYSEGAYFTVIQESLTETAYEYYRQIGQNTDRSGSMFDEPPGSIISNIRNVEDEKDEAFGFFYVTQQDTIRTYVSPQSVGSPPRYCPPPQGIVTQSGNCADLICCDCLSVANSTTSLPPFWVE</sequence>